<evidence type="ECO:0000313" key="3">
    <source>
        <dbReference type="EMBL" id="TKR68257.1"/>
    </source>
</evidence>
<evidence type="ECO:0008006" key="5">
    <source>
        <dbReference type="Google" id="ProtNLM"/>
    </source>
</evidence>
<dbReference type="AlphaFoldDB" id="A0A4U5MG83"/>
<dbReference type="GO" id="GO:0005634">
    <property type="term" value="C:nucleus"/>
    <property type="evidence" value="ECO:0007669"/>
    <property type="project" value="TreeGrafter"/>
</dbReference>
<accession>A0A4U5MG83</accession>
<comment type="caution">
    <text evidence="3">The sequence shown here is derived from an EMBL/GenBank/DDBJ whole genome shotgun (WGS) entry which is preliminary data.</text>
</comment>
<name>A0A4U5MG83_STECR</name>
<proteinExistence type="inferred from homology"/>
<evidence type="ECO:0000256" key="2">
    <source>
        <dbReference type="SAM" id="MobiDB-lite"/>
    </source>
</evidence>
<dbReference type="PANTHER" id="PTHR12790">
    <property type="entry name" value="TRANSCRIPTION INITIATION FACTOR IA RRN3"/>
    <property type="match status" value="1"/>
</dbReference>
<evidence type="ECO:0000313" key="4">
    <source>
        <dbReference type="Proteomes" id="UP000298663"/>
    </source>
</evidence>
<dbReference type="EMBL" id="AZBU02000008">
    <property type="protein sequence ID" value="TKR68257.1"/>
    <property type="molecule type" value="Genomic_DNA"/>
</dbReference>
<gene>
    <name evidence="3" type="ORF">L596_024262</name>
</gene>
<comment type="similarity">
    <text evidence="1">Belongs to the RRN3 family.</text>
</comment>
<dbReference type="Pfam" id="PF05327">
    <property type="entry name" value="RRN3"/>
    <property type="match status" value="1"/>
</dbReference>
<dbReference type="Proteomes" id="UP000298663">
    <property type="component" value="Unassembled WGS sequence"/>
</dbReference>
<feature type="region of interest" description="Disordered" evidence="2">
    <location>
        <begin position="1"/>
        <end position="20"/>
    </location>
</feature>
<dbReference type="PANTHER" id="PTHR12790:SF0">
    <property type="entry name" value="RNA POLYMERASE I-SPECIFIC TRANSCRIPTION INITIATION FACTOR RRN3-RELATED"/>
    <property type="match status" value="1"/>
</dbReference>
<dbReference type="InterPro" id="IPR007991">
    <property type="entry name" value="RNA_pol_I_trans_ini_fac_RRN3"/>
</dbReference>
<protein>
    <recommendedName>
        <fullName evidence="5">RNA polymerase I-specific transcription initiation factor RRN3</fullName>
    </recommendedName>
</protein>
<organism evidence="3 4">
    <name type="scientific">Steinernema carpocapsae</name>
    <name type="common">Entomopathogenic nematode</name>
    <dbReference type="NCBI Taxonomy" id="34508"/>
    <lineage>
        <taxon>Eukaryota</taxon>
        <taxon>Metazoa</taxon>
        <taxon>Ecdysozoa</taxon>
        <taxon>Nematoda</taxon>
        <taxon>Chromadorea</taxon>
        <taxon>Rhabditida</taxon>
        <taxon>Tylenchina</taxon>
        <taxon>Panagrolaimomorpha</taxon>
        <taxon>Strongyloidoidea</taxon>
        <taxon>Steinernematidae</taxon>
        <taxon>Steinernema</taxon>
    </lineage>
</organism>
<evidence type="ECO:0000256" key="1">
    <source>
        <dbReference type="ARBA" id="ARBA00010098"/>
    </source>
</evidence>
<reference evidence="3 4" key="2">
    <citation type="journal article" date="2019" name="G3 (Bethesda)">
        <title>Hybrid Assembly of the Genome of the Entomopathogenic Nematode Steinernema carpocapsae Identifies the X-Chromosome.</title>
        <authorList>
            <person name="Serra L."/>
            <person name="Macchietto M."/>
            <person name="Macias-Munoz A."/>
            <person name="McGill C.J."/>
            <person name="Rodriguez I.M."/>
            <person name="Rodriguez B."/>
            <person name="Murad R."/>
            <person name="Mortazavi A."/>
        </authorList>
    </citation>
    <scope>NUCLEOTIDE SEQUENCE [LARGE SCALE GENOMIC DNA]</scope>
    <source>
        <strain evidence="3 4">ALL</strain>
    </source>
</reference>
<dbReference type="GO" id="GO:0006361">
    <property type="term" value="P:transcription initiation at RNA polymerase I promoter"/>
    <property type="evidence" value="ECO:0007669"/>
    <property type="project" value="InterPro"/>
</dbReference>
<feature type="compositionally biased region" description="Basic and acidic residues" evidence="2">
    <location>
        <begin position="1"/>
        <end position="10"/>
    </location>
</feature>
<keyword evidence="4" id="KW-1185">Reference proteome</keyword>
<dbReference type="STRING" id="34508.A0A4U5MG83"/>
<sequence length="646" mass="74043">MSDEKLDEKSAIAPVVETEQKPKKKKMLTVEDILIQFKRYDRSGESASSYSQLMLALDNFSRWEEDPRAQFIKKFYMCAHELDAKCADLVEKLVNLPIESIPLSEVEFYMNLLRQVAMNHVAHTEIILSKLVNDFMPHAFLPQPEAQENGEEVEGRSTWEFVISAEDQERIYGAVHNAIQQILIAIPTASRMLVKCVQIRSPHHTQNTVKYIHFFRNIVCMMEYVTVDSRPYLWDFLLSQLSIMDSILSVDLQGAQNQFAVRKSIFAVEETEVESMEVDEKEPVDVFLAELFKKLDICILYTIGWISRFYTPIMNSSNAEHLSWLPPLTREAKQQTDLFAQFQPAFDRVLAQDIKSVPLIWMYMTSQDENFLTRILSSLWMIVTRPSQTPNEWKRSHMAACYLAGFLARSNSVTLEVVMKWFGEMTNWCTRYVNEVAGGLSLNSVGTLRHGTFYAVCQAVFLAFCFRYKQIVEADDLGTVQKWGLGHIVHSYLCPLMYINRPVALCFSAISRSLQLVYCNHLLSHIEESERPFESTFPFDTCFLPMCGEFLSGCLQKFSPMQNDITLISRELTRGSQYNANLKTESADDGAADDEDAFDFMYEDDDDIADVIHVSGGKSLPMSIPPRSQTFTQYSQSPGLRTMEFV</sequence>
<dbReference type="GO" id="GO:0001042">
    <property type="term" value="F:RNA polymerase I core binding"/>
    <property type="evidence" value="ECO:0007669"/>
    <property type="project" value="TreeGrafter"/>
</dbReference>
<dbReference type="GO" id="GO:0001181">
    <property type="term" value="F:RNA polymerase I general transcription initiation factor activity"/>
    <property type="evidence" value="ECO:0007669"/>
    <property type="project" value="InterPro"/>
</dbReference>
<reference evidence="3 4" key="1">
    <citation type="journal article" date="2015" name="Genome Biol.">
        <title>Comparative genomics of Steinernema reveals deeply conserved gene regulatory networks.</title>
        <authorList>
            <person name="Dillman A.R."/>
            <person name="Macchietto M."/>
            <person name="Porter C.F."/>
            <person name="Rogers A."/>
            <person name="Williams B."/>
            <person name="Antoshechkin I."/>
            <person name="Lee M.M."/>
            <person name="Goodwin Z."/>
            <person name="Lu X."/>
            <person name="Lewis E.E."/>
            <person name="Goodrich-Blair H."/>
            <person name="Stock S.P."/>
            <person name="Adams B.J."/>
            <person name="Sternberg P.W."/>
            <person name="Mortazavi A."/>
        </authorList>
    </citation>
    <scope>NUCLEOTIDE SEQUENCE [LARGE SCALE GENOMIC DNA]</scope>
    <source>
        <strain evidence="3 4">ALL</strain>
    </source>
</reference>
<dbReference type="OrthoDB" id="26970at2759"/>